<dbReference type="Pfam" id="PF17834">
    <property type="entry name" value="GHD"/>
    <property type="match status" value="1"/>
</dbReference>
<evidence type="ECO:0000313" key="13">
    <source>
        <dbReference type="EMBL" id="KAG6497493.1"/>
    </source>
</evidence>
<dbReference type="InterPro" id="IPR048913">
    <property type="entry name" value="BetaGal_gal-bd"/>
</dbReference>
<gene>
    <name evidence="13" type="ORF">ZIOFF_045394</name>
</gene>
<sequence length="822" mass="90579">MMEITSHSSIPFCLLVSLLFCLCSSAAAANVTYDGRAIIIDGQRKLLISGSIHYPRSTAQMWPDLVKKAKEGGLDAIDTYIFWDSHEPRKREYNFEGDLDFINFIKIVQAAGLYVVLRIGPYVCAEWNYGGFPLWLHQIPGIQLRTNNDIYKAEMQTFTTLIVDMVKKENLLASQGGPIILTQIENEYGNFIDKYGDAGKQYLQWCVNMAVSLDVGVPWIMCQQADAPPPTINTCNGFYCHKFVPNREGSPKMWTENWTGWFQAWGDGQPHRPAEDVAYAVAYFFASGGTYQNYYMYHGGTNFARTSGGPFLVTSYDYDAPLDEYGNIKQPKWGHLKQLHSAIKLMEKALTYGDLNTTNIGNGVAVMKYSAEGSTSGCFLVNVNGSNDVTVTYNGNAYFVPGRSISVLPDCVQEAYNTAKVTTQTTLMINKPASSKFSWQWHPEKIKDTLKGKGSFSNNSLLEQIMTTGDTSDYLWYMTSVTLNQSDPLWNDTMNLRVQTKGHILHAYVNKHLIGSQYATKGNYKFDFRQATKFQVGHNVITLLSATDGLANYGAFFDMQRAGIDGGPVQIIGNGNHPLDLSNNTWSYKVGLNGERSQIYSPSSHHGAKWKSNTLPTNAPMTWYKTTFEVPAGNGGLVLDLEGMTKGQAWVNGKNIGRYWLSFIAGNNGCGPCDRRQPYNSDNCRTGCGKPSQRWYHVPRSYTTQGPNTLVLFEEVGGDVAQVNLQTVAVGTVCANVLEGSTLELSCQGEGSFTDIQFASFGNPQGSCGSFTKGSCDAPNALDVVKKACIGQSQCSIDVAESVFSSSGCSEPRKSLAVQAVC</sequence>
<dbReference type="InterPro" id="IPR031330">
    <property type="entry name" value="Gly_Hdrlase_35_cat"/>
</dbReference>
<evidence type="ECO:0000256" key="8">
    <source>
        <dbReference type="ARBA" id="ARBA00022801"/>
    </source>
</evidence>
<dbReference type="OrthoDB" id="724889at2759"/>
<dbReference type="AlphaFoldDB" id="A0A8J5FYH5"/>
<dbReference type="PROSITE" id="PS50228">
    <property type="entry name" value="SUEL_LECTIN"/>
    <property type="match status" value="1"/>
</dbReference>
<evidence type="ECO:0000259" key="12">
    <source>
        <dbReference type="PROSITE" id="PS50228"/>
    </source>
</evidence>
<dbReference type="CDD" id="cd22842">
    <property type="entry name" value="Gal_Rha_Lectin_BGal"/>
    <property type="match status" value="1"/>
</dbReference>
<dbReference type="Pfam" id="PF02140">
    <property type="entry name" value="SUEL_Lectin"/>
    <property type="match status" value="1"/>
</dbReference>
<keyword evidence="9" id="KW-0326">Glycosidase</keyword>
<proteinExistence type="inferred from homology"/>
<dbReference type="InterPro" id="IPR001944">
    <property type="entry name" value="Glycoside_Hdrlase_35"/>
</dbReference>
<evidence type="ECO:0000256" key="11">
    <source>
        <dbReference type="SAM" id="SignalP"/>
    </source>
</evidence>
<organism evidence="13 14">
    <name type="scientific">Zingiber officinale</name>
    <name type="common">Ginger</name>
    <name type="synonym">Amomum zingiber</name>
    <dbReference type="NCBI Taxonomy" id="94328"/>
    <lineage>
        <taxon>Eukaryota</taxon>
        <taxon>Viridiplantae</taxon>
        <taxon>Streptophyta</taxon>
        <taxon>Embryophyta</taxon>
        <taxon>Tracheophyta</taxon>
        <taxon>Spermatophyta</taxon>
        <taxon>Magnoliopsida</taxon>
        <taxon>Liliopsida</taxon>
        <taxon>Zingiberales</taxon>
        <taxon>Zingiberaceae</taxon>
        <taxon>Zingiber</taxon>
    </lineage>
</organism>
<evidence type="ECO:0000256" key="6">
    <source>
        <dbReference type="ARBA" id="ARBA00022525"/>
    </source>
</evidence>
<keyword evidence="6" id="KW-0964">Secreted</keyword>
<dbReference type="Pfam" id="PF01301">
    <property type="entry name" value="Glyco_hydro_35"/>
    <property type="match status" value="1"/>
</dbReference>
<dbReference type="FunFam" id="3.20.20.80:FF:000006">
    <property type="entry name" value="Beta-galactosidase"/>
    <property type="match status" value="1"/>
</dbReference>
<evidence type="ECO:0000256" key="7">
    <source>
        <dbReference type="ARBA" id="ARBA00022729"/>
    </source>
</evidence>
<evidence type="ECO:0000256" key="3">
    <source>
        <dbReference type="ARBA" id="ARBA00009809"/>
    </source>
</evidence>
<dbReference type="PROSITE" id="PS01182">
    <property type="entry name" value="GLYCOSYL_HYDROL_F35"/>
    <property type="match status" value="1"/>
</dbReference>
<keyword evidence="14" id="KW-1185">Reference proteome</keyword>
<dbReference type="EMBL" id="JACMSC010000012">
    <property type="protein sequence ID" value="KAG6497493.1"/>
    <property type="molecule type" value="Genomic_DNA"/>
</dbReference>
<dbReference type="InterPro" id="IPR019801">
    <property type="entry name" value="Glyco_hydro_35_CS"/>
</dbReference>
<name>A0A8J5FYH5_ZINOF</name>
<dbReference type="GO" id="GO:0005975">
    <property type="term" value="P:carbohydrate metabolic process"/>
    <property type="evidence" value="ECO:0007669"/>
    <property type="project" value="InterPro"/>
</dbReference>
<accession>A0A8J5FYH5</accession>
<evidence type="ECO:0000313" key="14">
    <source>
        <dbReference type="Proteomes" id="UP000734854"/>
    </source>
</evidence>
<comment type="similarity">
    <text evidence="3 10">Belongs to the glycosyl hydrolase 35 family.</text>
</comment>
<feature type="domain" description="SUEL-type lectin" evidence="12">
    <location>
        <begin position="737"/>
        <end position="822"/>
    </location>
</feature>
<evidence type="ECO:0000256" key="10">
    <source>
        <dbReference type="RuleBase" id="RU003679"/>
    </source>
</evidence>
<keyword evidence="5" id="KW-0052">Apoplast</keyword>
<comment type="caution">
    <text evidence="13">The sequence shown here is derived from an EMBL/GenBank/DDBJ whole genome shotgun (WGS) entry which is preliminary data.</text>
</comment>
<evidence type="ECO:0000256" key="1">
    <source>
        <dbReference type="ARBA" id="ARBA00001412"/>
    </source>
</evidence>
<dbReference type="GO" id="GO:0048046">
    <property type="term" value="C:apoplast"/>
    <property type="evidence" value="ECO:0007669"/>
    <property type="project" value="UniProtKB-SubCell"/>
</dbReference>
<keyword evidence="8" id="KW-0378">Hydrolase</keyword>
<dbReference type="Pfam" id="PF21467">
    <property type="entry name" value="BetaGal_gal-bd"/>
    <property type="match status" value="1"/>
</dbReference>
<feature type="chain" id="PRO_5035301981" description="beta-galactosidase" evidence="11">
    <location>
        <begin position="29"/>
        <end position="822"/>
    </location>
</feature>
<dbReference type="FunFam" id="2.60.120.260:FF:000142">
    <property type="entry name" value="Beta-galactosidase"/>
    <property type="match status" value="1"/>
</dbReference>
<comment type="subcellular location">
    <subcellularLocation>
        <location evidence="2">Secreted</location>
        <location evidence="2">Extracellular space</location>
        <location evidence="2">Apoplast</location>
    </subcellularLocation>
</comment>
<evidence type="ECO:0000256" key="5">
    <source>
        <dbReference type="ARBA" id="ARBA00022523"/>
    </source>
</evidence>
<dbReference type="PANTHER" id="PTHR23421">
    <property type="entry name" value="BETA-GALACTOSIDASE RELATED"/>
    <property type="match status" value="1"/>
</dbReference>
<dbReference type="EC" id="3.2.1.23" evidence="4"/>
<feature type="signal peptide" evidence="11">
    <location>
        <begin position="1"/>
        <end position="28"/>
    </location>
</feature>
<dbReference type="GO" id="GO:0030246">
    <property type="term" value="F:carbohydrate binding"/>
    <property type="evidence" value="ECO:0007669"/>
    <property type="project" value="InterPro"/>
</dbReference>
<protein>
    <recommendedName>
        <fullName evidence="4">beta-galactosidase</fullName>
        <ecNumber evidence="4">3.2.1.23</ecNumber>
    </recommendedName>
</protein>
<dbReference type="InterPro" id="IPR000922">
    <property type="entry name" value="Lectin_gal-bd_dom"/>
</dbReference>
<keyword evidence="7 11" id="KW-0732">Signal</keyword>
<dbReference type="InterPro" id="IPR041392">
    <property type="entry name" value="GHD"/>
</dbReference>
<comment type="catalytic activity">
    <reaction evidence="1">
        <text>Hydrolysis of terminal non-reducing beta-D-galactose residues in beta-D-galactosides.</text>
        <dbReference type="EC" id="3.2.1.23"/>
    </reaction>
</comment>
<dbReference type="Proteomes" id="UP000734854">
    <property type="component" value="Unassembled WGS sequence"/>
</dbReference>
<evidence type="ECO:0000256" key="9">
    <source>
        <dbReference type="ARBA" id="ARBA00023295"/>
    </source>
</evidence>
<reference evidence="13 14" key="1">
    <citation type="submission" date="2020-08" db="EMBL/GenBank/DDBJ databases">
        <title>Plant Genome Project.</title>
        <authorList>
            <person name="Zhang R.-G."/>
        </authorList>
    </citation>
    <scope>NUCLEOTIDE SEQUENCE [LARGE SCALE GENOMIC DNA]</scope>
    <source>
        <tissue evidence="13">Rhizome</tissue>
    </source>
</reference>
<dbReference type="GO" id="GO:0004565">
    <property type="term" value="F:beta-galactosidase activity"/>
    <property type="evidence" value="ECO:0007669"/>
    <property type="project" value="UniProtKB-EC"/>
</dbReference>
<evidence type="ECO:0000256" key="2">
    <source>
        <dbReference type="ARBA" id="ARBA00004271"/>
    </source>
</evidence>
<evidence type="ECO:0000256" key="4">
    <source>
        <dbReference type="ARBA" id="ARBA00012756"/>
    </source>
</evidence>